<evidence type="ECO:0000259" key="3">
    <source>
        <dbReference type="Pfam" id="PF24883"/>
    </source>
</evidence>
<dbReference type="OrthoDB" id="1658288at2759"/>
<gene>
    <name evidence="4" type="ORF">HYQ45_018269</name>
</gene>
<evidence type="ECO:0000256" key="2">
    <source>
        <dbReference type="SAM" id="MobiDB-lite"/>
    </source>
</evidence>
<name>A0A8I2Z2V0_VERLO</name>
<sequence length="1376" mass="153069">MSAIDWTRKVFRLRKLPCTVANPDEAATFLAGPLGLAPADIVVFSLARTSDVWEVPPSKVATVKLDKTPTNVPRKTTEGQWEIPVPSSTPSRWLLLDTHFDGMTALNDVDSSEHSTDCIAISGLGSHAFGTWQPPGPDKTFMWIRDEIPRSVAGVRAIVYGYESKLAGSQSFQSVNDIALRLIHQLKSVRSLTLPKSIVFLAHSLGGLILKDAIIQMAHSADEGIRSILEVVKGAVMFGVPSLGMQQAHLMAMVGGQANEVLVQDLSRENGTAFMRQRNKQFEGIVFTRKVKVLWAYETEESPTMIQRPDGTWAKDGDPTVLVNPDSATCYFNRHDKTATIPINKDHSNMVKFSRGDANLSSILVSLLELCSLPQAARGLPSVPEVQAQTQTPVPPNSGHVGTDDEADDDDDASTSQPIEYASIPVQGDEMMRRLGNMLKSIDELHRTLDAPDLQARVTEIVDPFPETFGWVFRHSQFSQWLQQGSELFWLHGKPGSGKSTLMKKIRTLIDNFRPFENAPLTRLLADVIAQYRETDLGLVPMLEKLLRLLIDQNVMNLDLIIFFDALDEFDGNHHMISRFLKGLVQASPTSTTRVKVCFSSRPWEDLKDHFSHYPSISLQEHTKRDVEGFTIGSLAGLRETKPIVDEFIPEILARANGVFLWVKLVVAQLASTIAQHGADTTRAQLRKTLQELPDDLDEFYRLIIRRIAEPNPRRTFALLELLLRHDGPAPTASHVRDAVLVSGSTTLQEAQDELEAVYGDRVSDESTRQKIRNDIASWGGGLVEIKTRAGLDWPQLLHQTVLEFTKSLEFKKLVLSHLAGLVHENGHSFHFKYLLLSNCLAMDSASHGSREHGIPLVPEDRRTKQLLAHHATWSEMNSGKSQIRLISSIRAAHLVSLPAVTNTLRDSCSGVLNFAVSYGLPLCLRDWFQKYPGELGRLSVQDIQLPLVSSIMFQPACGHFRSSHLLMVQDLFRHGFDLQRDVYFYPNLLERLRAVRGGPSDKSPEGISTRSMMTLAALALAHGQDANALSSFFTLGISQCRPLHMATRAVATQLLAYGADPNLRDSKDRTPLDWAMRVLLHICDETPRPSAEHRIDRYIQSALDDMDVRPPSAMPRPAVSMTPLTADASALSSLASARFAPGRHVVKANDRAILAPLAHARSVQRLAHYRTRAAQRPLWIDWIVLQAGCSPVVVSLAKRRMRLALRLALAARGVHKYGWRKEAVERAWAANRAARFGGGGEKKKNTETEQGSKGGGVTPQQLEGLRRDAKVPVLTGTVWMTIRKPQELIGTPFEKLRQMADRLVGGLLERHEGARKPEGLSRQPKKTGRKVERASRGSRNEDLDAEFGDLGPNLTKDDFFLREWCIMTFLMEVEV</sequence>
<feature type="region of interest" description="Disordered" evidence="2">
    <location>
        <begin position="1309"/>
        <end position="1349"/>
    </location>
</feature>
<evidence type="ECO:0000313" key="4">
    <source>
        <dbReference type="EMBL" id="KAG7107666.1"/>
    </source>
</evidence>
<reference evidence="4" key="1">
    <citation type="journal article" date="2021" name="Mol. Plant Pathol.">
        <title>A 20-kb lineage-specific genomic region tames virulence in pathogenic amphidiploid Verticillium longisporum.</title>
        <authorList>
            <person name="Harting R."/>
            <person name="Starke J."/>
            <person name="Kusch H."/>
            <person name="Poggeler S."/>
            <person name="Maurus I."/>
            <person name="Schluter R."/>
            <person name="Landesfeind M."/>
            <person name="Bulla I."/>
            <person name="Nowrousian M."/>
            <person name="de Jonge R."/>
            <person name="Stahlhut G."/>
            <person name="Hoff K.J."/>
            <person name="Asshauer K.P."/>
            <person name="Thurmer A."/>
            <person name="Stanke M."/>
            <person name="Daniel R."/>
            <person name="Morgenstern B."/>
            <person name="Thomma B.P.H.J."/>
            <person name="Kronstad J.W."/>
            <person name="Braus-Stromeyer S.A."/>
            <person name="Braus G.H."/>
        </authorList>
    </citation>
    <scope>NUCLEOTIDE SEQUENCE</scope>
    <source>
        <strain evidence="4">Vl32</strain>
    </source>
</reference>
<dbReference type="PANTHER" id="PTHR10039:SF5">
    <property type="entry name" value="NACHT DOMAIN-CONTAINING PROTEIN"/>
    <property type="match status" value="1"/>
</dbReference>
<dbReference type="InterPro" id="IPR056884">
    <property type="entry name" value="NPHP3-like_N"/>
</dbReference>
<dbReference type="Pfam" id="PF24883">
    <property type="entry name" value="NPHP3_N"/>
    <property type="match status" value="1"/>
</dbReference>
<comment type="caution">
    <text evidence="4">The sequence shown here is derived from an EMBL/GenBank/DDBJ whole genome shotgun (WGS) entry which is preliminary data.</text>
</comment>
<feature type="region of interest" description="Disordered" evidence="2">
    <location>
        <begin position="385"/>
        <end position="420"/>
    </location>
</feature>
<feature type="region of interest" description="Disordered" evidence="2">
    <location>
        <begin position="1237"/>
        <end position="1266"/>
    </location>
</feature>
<evidence type="ECO:0000256" key="1">
    <source>
        <dbReference type="ARBA" id="ARBA00022737"/>
    </source>
</evidence>
<protein>
    <recommendedName>
        <fullName evidence="3">Nephrocystin 3-like N-terminal domain-containing protein</fullName>
    </recommendedName>
</protein>
<feature type="domain" description="Nephrocystin 3-like N-terminal" evidence="3">
    <location>
        <begin position="468"/>
        <end position="506"/>
    </location>
</feature>
<feature type="compositionally biased region" description="Basic and acidic residues" evidence="2">
    <location>
        <begin position="1309"/>
        <end position="1320"/>
    </location>
</feature>
<organism evidence="4 5">
    <name type="scientific">Verticillium longisporum</name>
    <name type="common">Verticillium dahliae var. longisporum</name>
    <dbReference type="NCBI Taxonomy" id="100787"/>
    <lineage>
        <taxon>Eukaryota</taxon>
        <taxon>Fungi</taxon>
        <taxon>Dikarya</taxon>
        <taxon>Ascomycota</taxon>
        <taxon>Pezizomycotina</taxon>
        <taxon>Sordariomycetes</taxon>
        <taxon>Hypocreomycetidae</taxon>
        <taxon>Glomerellales</taxon>
        <taxon>Plectosphaerellaceae</taxon>
        <taxon>Verticillium</taxon>
    </lineage>
</organism>
<dbReference type="Proteomes" id="UP000689129">
    <property type="component" value="Unassembled WGS sequence"/>
</dbReference>
<dbReference type="EMBL" id="JAEMWZ010000717">
    <property type="protein sequence ID" value="KAG7107666.1"/>
    <property type="molecule type" value="Genomic_DNA"/>
</dbReference>
<proteinExistence type="predicted"/>
<evidence type="ECO:0000313" key="5">
    <source>
        <dbReference type="Proteomes" id="UP000689129"/>
    </source>
</evidence>
<accession>A0A8I2Z2V0</accession>
<feature type="compositionally biased region" description="Acidic residues" evidence="2">
    <location>
        <begin position="404"/>
        <end position="413"/>
    </location>
</feature>
<keyword evidence="1" id="KW-0677">Repeat</keyword>
<feature type="compositionally biased region" description="Basic and acidic residues" evidence="2">
    <location>
        <begin position="1330"/>
        <end position="1343"/>
    </location>
</feature>
<dbReference type="PANTHER" id="PTHR10039">
    <property type="entry name" value="AMELOGENIN"/>
    <property type="match status" value="1"/>
</dbReference>